<dbReference type="Gene3D" id="1.10.3110.10">
    <property type="entry name" value="protoporphyrinogen ix oxidase, domain 3"/>
    <property type="match status" value="1"/>
</dbReference>
<dbReference type="EMBL" id="WMLB01000017">
    <property type="protein sequence ID" value="MTH67907.1"/>
    <property type="molecule type" value="Genomic_DNA"/>
</dbReference>
<name>A0A6I3M735_9MICO</name>
<proteinExistence type="predicted"/>
<sequence>MTDPAATGGRVAPGEAGADSSGGRVAPGEAGADSSGGRVAPGEAGRVSRPDHRSTDVVVLGGGIAGLVAALECARLGLGVVVLEQSDRPGGCLGRIEVDGLALDAGAESFATRNDSVSKLIERLGLADAVESPNPAGAWLVWGDRNGRRAARLPRTGVLGIPANPLGEDVRAIIGWGGAWRAWRDRITPILKIGRAERLGPLVRQRMGDAVLDRLVTPISAGVYSTDPDDLDVDVVAPGLNEAMTRAGSLSGGVGQLIEARRAGSAVLGLRGGMHTLVDALTAELVRFGAEVRTGVRATALERRAAAAHGSAATWRAIGETAPADAGIPLGEPVPVAGGEQPGGVPAGDAAASVTVDARFAIVATPAHVSRALLAGIAPAGALAEDWPAAASVELVTLVLDAPELDAAPRGTGVLVAAGTPGVTAKALTHSSAKWPWLAEAAGGRHVVRLSYGRAGAASPLEGLGDDAVAELALRDASALLGVDLDASQLRAHGRSAWRDALSQAAVGQRARVRALETALEHDEDLALAGSWVAGTGLASVVPQAIEAAERIRRRSLRLAEDA</sequence>
<dbReference type="InterPro" id="IPR036188">
    <property type="entry name" value="FAD/NAD-bd_sf"/>
</dbReference>
<evidence type="ECO:0000313" key="3">
    <source>
        <dbReference type="EMBL" id="MTH67907.1"/>
    </source>
</evidence>
<dbReference type="InterPro" id="IPR050464">
    <property type="entry name" value="Zeta_carotene_desat/Oxidored"/>
</dbReference>
<dbReference type="Proteomes" id="UP000433071">
    <property type="component" value="Unassembled WGS sequence"/>
</dbReference>
<evidence type="ECO:0000256" key="1">
    <source>
        <dbReference type="SAM" id="MobiDB-lite"/>
    </source>
</evidence>
<dbReference type="PANTHER" id="PTHR42923">
    <property type="entry name" value="PROTOPORPHYRINOGEN OXIDASE"/>
    <property type="match status" value="1"/>
</dbReference>
<accession>A0A6I3M735</accession>
<protein>
    <submittedName>
        <fullName evidence="3">FAD-dependent oxidoreductase</fullName>
    </submittedName>
</protein>
<dbReference type="InterPro" id="IPR002937">
    <property type="entry name" value="Amino_oxidase"/>
</dbReference>
<dbReference type="OrthoDB" id="3450553at2"/>
<comment type="caution">
    <text evidence="3">The sequence shown here is derived from an EMBL/GenBank/DDBJ whole genome shotgun (WGS) entry which is preliminary data.</text>
</comment>
<organism evidence="3 4">
    <name type="scientific">Agromyces bracchium</name>
    <dbReference type="NCBI Taxonomy" id="88376"/>
    <lineage>
        <taxon>Bacteria</taxon>
        <taxon>Bacillati</taxon>
        <taxon>Actinomycetota</taxon>
        <taxon>Actinomycetes</taxon>
        <taxon>Micrococcales</taxon>
        <taxon>Microbacteriaceae</taxon>
        <taxon>Agromyces</taxon>
    </lineage>
</organism>
<gene>
    <name evidence="3" type="ORF">GJ743_05910</name>
</gene>
<dbReference type="AlphaFoldDB" id="A0A6I3M735"/>
<dbReference type="Pfam" id="PF01593">
    <property type="entry name" value="Amino_oxidase"/>
    <property type="match status" value="2"/>
</dbReference>
<dbReference type="PANTHER" id="PTHR42923:SF3">
    <property type="entry name" value="PROTOPORPHYRINOGEN OXIDASE"/>
    <property type="match status" value="1"/>
</dbReference>
<dbReference type="SUPFAM" id="SSF51905">
    <property type="entry name" value="FAD/NAD(P)-binding domain"/>
    <property type="match status" value="1"/>
</dbReference>
<dbReference type="RefSeq" id="WP_155050987.1">
    <property type="nucleotide sequence ID" value="NZ_BAAAIB010000001.1"/>
</dbReference>
<feature type="domain" description="Amine oxidase" evidence="2">
    <location>
        <begin position="356"/>
        <end position="551"/>
    </location>
</feature>
<feature type="domain" description="Amine oxidase" evidence="2">
    <location>
        <begin position="64"/>
        <end position="325"/>
    </location>
</feature>
<keyword evidence="4" id="KW-1185">Reference proteome</keyword>
<feature type="region of interest" description="Disordered" evidence="1">
    <location>
        <begin position="1"/>
        <end position="51"/>
    </location>
</feature>
<evidence type="ECO:0000313" key="4">
    <source>
        <dbReference type="Proteomes" id="UP000433071"/>
    </source>
</evidence>
<dbReference type="Gene3D" id="3.50.50.60">
    <property type="entry name" value="FAD/NAD(P)-binding domain"/>
    <property type="match status" value="1"/>
</dbReference>
<evidence type="ECO:0000259" key="2">
    <source>
        <dbReference type="Pfam" id="PF01593"/>
    </source>
</evidence>
<reference evidence="3 4" key="1">
    <citation type="submission" date="2019-11" db="EMBL/GenBank/DDBJ databases">
        <title>Agromyces kandeliae sp. nov., isolated from mangrove soil.</title>
        <authorList>
            <person name="Wang R."/>
        </authorList>
    </citation>
    <scope>NUCLEOTIDE SEQUENCE [LARGE SCALE GENOMIC DNA]</scope>
    <source>
        <strain evidence="3 4">JCM 11433</strain>
    </source>
</reference>
<dbReference type="Gene3D" id="3.90.660.20">
    <property type="entry name" value="Protoporphyrinogen oxidase, mitochondrial, domain 2"/>
    <property type="match status" value="1"/>
</dbReference>
<dbReference type="SUPFAM" id="SSF54373">
    <property type="entry name" value="FAD-linked reductases, C-terminal domain"/>
    <property type="match status" value="1"/>
</dbReference>
<dbReference type="GO" id="GO:0016491">
    <property type="term" value="F:oxidoreductase activity"/>
    <property type="evidence" value="ECO:0007669"/>
    <property type="project" value="InterPro"/>
</dbReference>